<dbReference type="FunFam" id="1.10.510.10:FF:001014">
    <property type="entry name" value="AGC protein kinase"/>
    <property type="match status" value="1"/>
</dbReference>
<reference evidence="13" key="1">
    <citation type="submission" date="2014-01" db="EMBL/GenBank/DDBJ databases">
        <authorList>
            <person name="Aslett M."/>
        </authorList>
    </citation>
    <scope>NUCLEOTIDE SEQUENCE</scope>
    <source>
        <strain evidence="13">CDC</strain>
    </source>
</reference>
<dbReference type="FunFam" id="1.10.510.10:FF:000858">
    <property type="entry name" value="AGC protein kinase"/>
    <property type="match status" value="1"/>
</dbReference>
<feature type="coiled-coil region" evidence="10">
    <location>
        <begin position="445"/>
        <end position="479"/>
    </location>
</feature>
<feature type="compositionally biased region" description="Polar residues" evidence="11">
    <location>
        <begin position="232"/>
        <end position="251"/>
    </location>
</feature>
<evidence type="ECO:0000256" key="2">
    <source>
        <dbReference type="ARBA" id="ARBA00022527"/>
    </source>
</evidence>
<keyword evidence="14" id="KW-1185">Reference proteome</keyword>
<keyword evidence="5 13" id="KW-0418">Kinase</keyword>
<evidence type="ECO:0000256" key="11">
    <source>
        <dbReference type="SAM" id="MobiDB-lite"/>
    </source>
</evidence>
<dbReference type="SUPFAM" id="SSF56112">
    <property type="entry name" value="Protein kinase-like (PK-like)"/>
    <property type="match status" value="1"/>
</dbReference>
<protein>
    <recommendedName>
        <fullName evidence="1">non-specific serine/threonine protein kinase</fullName>
        <ecNumber evidence="1">2.7.11.1</ecNumber>
    </recommendedName>
</protein>
<dbReference type="Gene3D" id="1.10.510.10">
    <property type="entry name" value="Transferase(Phosphotransferase) domain 1"/>
    <property type="match status" value="2"/>
</dbReference>
<evidence type="ECO:0000259" key="12">
    <source>
        <dbReference type="PROSITE" id="PS50011"/>
    </source>
</evidence>
<evidence type="ECO:0000256" key="4">
    <source>
        <dbReference type="ARBA" id="ARBA00022741"/>
    </source>
</evidence>
<comment type="catalytic activity">
    <reaction evidence="8">
        <text>L-seryl-[protein] + ATP = O-phospho-L-seryl-[protein] + ADP + H(+)</text>
        <dbReference type="Rhea" id="RHEA:17989"/>
        <dbReference type="Rhea" id="RHEA-COMP:9863"/>
        <dbReference type="Rhea" id="RHEA-COMP:11604"/>
        <dbReference type="ChEBI" id="CHEBI:15378"/>
        <dbReference type="ChEBI" id="CHEBI:29999"/>
        <dbReference type="ChEBI" id="CHEBI:30616"/>
        <dbReference type="ChEBI" id="CHEBI:83421"/>
        <dbReference type="ChEBI" id="CHEBI:456216"/>
        <dbReference type="EC" id="2.7.11.1"/>
    </reaction>
</comment>
<dbReference type="PROSITE" id="PS50011">
    <property type="entry name" value="PROTEIN_KINASE_DOM"/>
    <property type="match status" value="1"/>
</dbReference>
<dbReference type="PROSITE" id="PS00107">
    <property type="entry name" value="PROTEIN_KINASE_ATP"/>
    <property type="match status" value="1"/>
</dbReference>
<evidence type="ECO:0000256" key="6">
    <source>
        <dbReference type="ARBA" id="ARBA00022840"/>
    </source>
</evidence>
<dbReference type="InterPro" id="IPR011009">
    <property type="entry name" value="Kinase-like_dom_sf"/>
</dbReference>
<dbReference type="GO" id="GO:0004674">
    <property type="term" value="F:protein serine/threonine kinase activity"/>
    <property type="evidence" value="ECO:0007669"/>
    <property type="project" value="UniProtKB-KW"/>
</dbReference>
<dbReference type="GO" id="GO:0005524">
    <property type="term" value="F:ATP binding"/>
    <property type="evidence" value="ECO:0007669"/>
    <property type="project" value="UniProtKB-UniRule"/>
</dbReference>
<keyword evidence="2 13" id="KW-0723">Serine/threonine-protein kinase</keyword>
<gene>
    <name evidence="13" type="ORF">PRCDC_1120300</name>
</gene>
<dbReference type="InterPro" id="IPR000719">
    <property type="entry name" value="Prot_kinase_dom"/>
</dbReference>
<evidence type="ECO:0000256" key="5">
    <source>
        <dbReference type="ARBA" id="ARBA00022777"/>
    </source>
</evidence>
<dbReference type="Gene3D" id="3.30.200.20">
    <property type="entry name" value="Phosphorylase Kinase, domain 1"/>
    <property type="match status" value="1"/>
</dbReference>
<keyword evidence="10" id="KW-0175">Coiled coil</keyword>
<keyword evidence="6 9" id="KW-0067">ATP-binding</keyword>
<dbReference type="VEuPathDB" id="PlasmoDB:PRCDC_1120300"/>
<proteinExistence type="predicted"/>
<evidence type="ECO:0000313" key="13">
    <source>
        <dbReference type="EMBL" id="CDO65022.1"/>
    </source>
</evidence>
<dbReference type="SMART" id="SM00220">
    <property type="entry name" value="S_TKc"/>
    <property type="match status" value="1"/>
</dbReference>
<dbReference type="VEuPathDB" id="PlasmoDB:PRG01_1119200"/>
<dbReference type="GO" id="GO:0035556">
    <property type="term" value="P:intracellular signal transduction"/>
    <property type="evidence" value="ECO:0007669"/>
    <property type="project" value="TreeGrafter"/>
</dbReference>
<feature type="region of interest" description="Disordered" evidence="11">
    <location>
        <begin position="217"/>
        <end position="254"/>
    </location>
</feature>
<dbReference type="GO" id="GO:0106310">
    <property type="term" value="F:protein serine kinase activity"/>
    <property type="evidence" value="ECO:0007669"/>
    <property type="project" value="RHEA"/>
</dbReference>
<evidence type="ECO:0000256" key="10">
    <source>
        <dbReference type="SAM" id="Coils"/>
    </source>
</evidence>
<accession>A0A060RUN8</accession>
<dbReference type="PANTHER" id="PTHR24356:SF163">
    <property type="entry name" value="3-PHOSPHOINOSITIDE-DEPENDENT PROTEIN KINASE 1-RELATED"/>
    <property type="match status" value="1"/>
</dbReference>
<name>A0A060RUN8_PLARE</name>
<evidence type="ECO:0000256" key="9">
    <source>
        <dbReference type="PROSITE-ProRule" id="PRU10141"/>
    </source>
</evidence>
<sequence>MKKGFLLNKNIYDIEENVINVEKNNTNRKYCKDDFEIYMHIGTGNFSDVFMVKLKNDPSKKYALKIFKKEKVNKMNKVNDVLTEKNVMSKLNTPGHTNVIKLIETFKDKENVYLLYEYADYDLWEFLKIRSVGVNEKITFHIILQMVHALVYIHNKNIIHRDLKCENFLINKDGTIKMIDFGTSKDLDNISIKTNNEEDTIDNEELSKFVLKKNNNNNSNEDLKNANEFKNNDSLNGEKINNNDLNNTNFQKTDKNIKDQNSNKCVLETLKNNENYEFNNQILEKENVQILSSFKSNDYAADANKHNSYKKKKTFENYVGSPNFIPPEALINKCSGKARDFWSLGCTIYQLVTCTVPFDGSTEWFIYNKIKRRELKYPSIIPSELIDLIEKLTTMNPEERLGFNGGCEEILEHLYFQKYNYNKLNFILPEVSELEKLYTTIINKYHIYINEKRKLRQNNNSTEENINNVEVLKKNLLNLINSDTSVCAEGEYESITLKKKIFKSINFMLEEFDKQEIKEMEEANKWLERYQGT</sequence>
<keyword evidence="4 9" id="KW-0547">Nucleotide-binding</keyword>
<dbReference type="InterPro" id="IPR017441">
    <property type="entry name" value="Protein_kinase_ATP_BS"/>
</dbReference>
<evidence type="ECO:0000256" key="8">
    <source>
        <dbReference type="ARBA" id="ARBA00048679"/>
    </source>
</evidence>
<dbReference type="EC" id="2.7.11.1" evidence="1"/>
<evidence type="ECO:0000313" key="14">
    <source>
        <dbReference type="Proteomes" id="UP000027581"/>
    </source>
</evidence>
<organism evidence="13 14">
    <name type="scientific">Plasmodium reichenowi</name>
    <dbReference type="NCBI Taxonomy" id="5854"/>
    <lineage>
        <taxon>Eukaryota</taxon>
        <taxon>Sar</taxon>
        <taxon>Alveolata</taxon>
        <taxon>Apicomplexa</taxon>
        <taxon>Aconoidasida</taxon>
        <taxon>Haemosporida</taxon>
        <taxon>Plasmodiidae</taxon>
        <taxon>Plasmodium</taxon>
        <taxon>Plasmodium (Laverania)</taxon>
    </lineage>
</organism>
<dbReference type="EMBL" id="HG810772">
    <property type="protein sequence ID" value="CDO65022.1"/>
    <property type="molecule type" value="Genomic_DNA"/>
</dbReference>
<dbReference type="InterPro" id="IPR050236">
    <property type="entry name" value="Ser_Thr_kinase_AGC"/>
</dbReference>
<dbReference type="PANTHER" id="PTHR24356">
    <property type="entry name" value="SERINE/THREONINE-PROTEIN KINASE"/>
    <property type="match status" value="1"/>
</dbReference>
<dbReference type="Pfam" id="PF00069">
    <property type="entry name" value="Pkinase"/>
    <property type="match status" value="2"/>
</dbReference>
<dbReference type="InterPro" id="IPR008271">
    <property type="entry name" value="Ser/Thr_kinase_AS"/>
</dbReference>
<evidence type="ECO:0000256" key="3">
    <source>
        <dbReference type="ARBA" id="ARBA00022679"/>
    </source>
</evidence>
<dbReference type="AlphaFoldDB" id="A0A060RUN8"/>
<dbReference type="PROSITE" id="PS00108">
    <property type="entry name" value="PROTEIN_KINASE_ST"/>
    <property type="match status" value="1"/>
</dbReference>
<evidence type="ECO:0000256" key="7">
    <source>
        <dbReference type="ARBA" id="ARBA00047899"/>
    </source>
</evidence>
<evidence type="ECO:0000256" key="1">
    <source>
        <dbReference type="ARBA" id="ARBA00012513"/>
    </source>
</evidence>
<reference evidence="13" key="2">
    <citation type="submission" date="2014-05" db="EMBL/GenBank/DDBJ databases">
        <title>The genome sequences of chimpanzee malaria parasites reveal the path to human adaptation.</title>
        <authorList>
            <person name="Otto T.D."/>
            <person name="Rayner J.C."/>
            <person name="Boehme U."/>
            <person name="Pain A."/>
            <person name="Spottiswoode N."/>
            <person name="Sanders M."/>
            <person name="Quail M."/>
            <person name="Ollomo B."/>
            <person name="Renaud F."/>
            <person name="Thomas A.W."/>
            <person name="Prugnolle F."/>
            <person name="Conway D.J."/>
            <person name="Newbold C."/>
            <person name="Berriman M."/>
        </authorList>
    </citation>
    <scope>NUCLEOTIDE SEQUENCE [LARGE SCALE GENOMIC DNA]</scope>
    <source>
        <strain evidence="13">CDC</strain>
    </source>
</reference>
<feature type="domain" description="Protein kinase" evidence="12">
    <location>
        <begin position="35"/>
        <end position="416"/>
    </location>
</feature>
<comment type="catalytic activity">
    <reaction evidence="7">
        <text>L-threonyl-[protein] + ATP = O-phospho-L-threonyl-[protein] + ADP + H(+)</text>
        <dbReference type="Rhea" id="RHEA:46608"/>
        <dbReference type="Rhea" id="RHEA-COMP:11060"/>
        <dbReference type="Rhea" id="RHEA-COMP:11605"/>
        <dbReference type="ChEBI" id="CHEBI:15378"/>
        <dbReference type="ChEBI" id="CHEBI:30013"/>
        <dbReference type="ChEBI" id="CHEBI:30616"/>
        <dbReference type="ChEBI" id="CHEBI:61977"/>
        <dbReference type="ChEBI" id="CHEBI:456216"/>
        <dbReference type="EC" id="2.7.11.1"/>
    </reaction>
</comment>
<feature type="compositionally biased region" description="Basic and acidic residues" evidence="11">
    <location>
        <begin position="221"/>
        <end position="231"/>
    </location>
</feature>
<dbReference type="Proteomes" id="UP000027581">
    <property type="component" value="Unassembled WGS sequence"/>
</dbReference>
<dbReference type="PhylomeDB" id="A0A060RUN8"/>
<keyword evidence="3 13" id="KW-0808">Transferase</keyword>
<feature type="binding site" evidence="9">
    <location>
        <position position="65"/>
    </location>
    <ligand>
        <name>ATP</name>
        <dbReference type="ChEBI" id="CHEBI:30616"/>
    </ligand>
</feature>